<evidence type="ECO:0000256" key="9">
    <source>
        <dbReference type="HAMAP-Rule" id="MF_01471"/>
    </source>
</evidence>
<evidence type="ECO:0000256" key="3">
    <source>
        <dbReference type="ARBA" id="ARBA00022722"/>
    </source>
</evidence>
<dbReference type="InterPro" id="IPR019199">
    <property type="entry name" value="Virulence_VapD/CRISPR_Cas2"/>
</dbReference>
<comment type="function">
    <text evidence="9">CRISPR (clustered regularly interspaced short palindromic repeat), is an adaptive immune system that provides protection against mobile genetic elements (viruses, transposable elements and conjugative plasmids). CRISPR clusters contain sequences complementary to antecedent mobile elements and target invading nucleic acids. CRISPR clusters are transcribed and processed into CRISPR RNA (crRNA). Functions as a ssRNA-specific endoribonuclease. Involved in the integration of spacer DNA into the CRISPR cassette.</text>
</comment>
<comment type="cofactor">
    <cofactor evidence="1 9">
        <name>Mg(2+)</name>
        <dbReference type="ChEBI" id="CHEBI:18420"/>
    </cofactor>
</comment>
<comment type="caution">
    <text evidence="11">The sequence shown here is derived from an EMBL/GenBank/DDBJ whole genome shotgun (WGS) entry which is preliminary data.</text>
</comment>
<gene>
    <name evidence="11" type="primary">cas2-3</name>
    <name evidence="9" type="synonym">cas2</name>
    <name evidence="11" type="ORF">TISLANDTSLP1_02840</name>
</gene>
<dbReference type="GO" id="GO:0051607">
    <property type="term" value="P:defense response to virus"/>
    <property type="evidence" value="ECO:0007669"/>
    <property type="project" value="UniProtKB-UniRule"/>
</dbReference>
<feature type="binding site" evidence="9">
    <location>
        <position position="8"/>
    </location>
    <ligand>
        <name>Mg(2+)</name>
        <dbReference type="ChEBI" id="CHEBI:18420"/>
        <note>catalytic</note>
    </ligand>
</feature>
<dbReference type="PANTHER" id="PTHR34405:SF3">
    <property type="entry name" value="CRISPR-ASSOCIATED ENDORIBONUCLEASE CAS2 3"/>
    <property type="match status" value="1"/>
</dbReference>
<dbReference type="Gene3D" id="3.30.70.240">
    <property type="match status" value="1"/>
</dbReference>
<dbReference type="AlphaFoldDB" id="A0A9W6LIW8"/>
<keyword evidence="8 9" id="KW-0051">Antiviral defense</keyword>
<evidence type="ECO:0000256" key="6">
    <source>
        <dbReference type="ARBA" id="ARBA00022801"/>
    </source>
</evidence>
<dbReference type="Pfam" id="PF09827">
    <property type="entry name" value="CRISPR_Cas2"/>
    <property type="match status" value="1"/>
</dbReference>
<evidence type="ECO:0000256" key="8">
    <source>
        <dbReference type="ARBA" id="ARBA00023118"/>
    </source>
</evidence>
<dbReference type="GO" id="GO:0004521">
    <property type="term" value="F:RNA endonuclease activity"/>
    <property type="evidence" value="ECO:0007669"/>
    <property type="project" value="UniProtKB-UniRule"/>
</dbReference>
<proteinExistence type="inferred from homology"/>
<evidence type="ECO:0000256" key="7">
    <source>
        <dbReference type="ARBA" id="ARBA00022842"/>
    </source>
</evidence>
<dbReference type="GO" id="GO:0016787">
    <property type="term" value="F:hydrolase activity"/>
    <property type="evidence" value="ECO:0007669"/>
    <property type="project" value="UniProtKB-KW"/>
</dbReference>
<keyword evidence="5 9" id="KW-0255">Endonuclease</keyword>
<keyword evidence="12" id="KW-1185">Reference proteome</keyword>
<evidence type="ECO:0000256" key="10">
    <source>
        <dbReference type="PIRNR" id="PIRNR032582"/>
    </source>
</evidence>
<evidence type="ECO:0000313" key="12">
    <source>
        <dbReference type="Proteomes" id="UP001144297"/>
    </source>
</evidence>
<evidence type="ECO:0000256" key="5">
    <source>
        <dbReference type="ARBA" id="ARBA00022759"/>
    </source>
</evidence>
<evidence type="ECO:0000256" key="1">
    <source>
        <dbReference type="ARBA" id="ARBA00001946"/>
    </source>
</evidence>
<name>A0A9W6LIW8_9BACT</name>
<keyword evidence="6 9" id="KW-0378">Hydrolase</keyword>
<dbReference type="Proteomes" id="UP001144297">
    <property type="component" value="Unassembled WGS sequence"/>
</dbReference>
<comment type="similarity">
    <text evidence="2 9 10">Belongs to the CRISPR-associated endoribonuclease Cas2 protein family.</text>
</comment>
<dbReference type="SUPFAM" id="SSF143430">
    <property type="entry name" value="TTP0101/SSO1404-like"/>
    <property type="match status" value="1"/>
</dbReference>
<dbReference type="EMBL" id="BSDX01000001">
    <property type="protein sequence ID" value="GLI52591.1"/>
    <property type="molecule type" value="Genomic_DNA"/>
</dbReference>
<dbReference type="HAMAP" id="MF_01471">
    <property type="entry name" value="Cas2"/>
    <property type="match status" value="1"/>
</dbReference>
<keyword evidence="7 9" id="KW-0460">Magnesium</keyword>
<dbReference type="CDD" id="cd09725">
    <property type="entry name" value="Cas2_I_II_III"/>
    <property type="match status" value="1"/>
</dbReference>
<reference evidence="11" key="1">
    <citation type="submission" date="2022-12" db="EMBL/GenBank/DDBJ databases">
        <title>Reference genome sequencing for broad-spectrum identification of bacterial and archaeal isolates by mass spectrometry.</title>
        <authorList>
            <person name="Sekiguchi Y."/>
            <person name="Tourlousse D.M."/>
        </authorList>
    </citation>
    <scope>NUCLEOTIDE SEQUENCE</scope>
    <source>
        <strain evidence="11">TSL-P1</strain>
    </source>
</reference>
<comment type="subunit">
    <text evidence="9">Homodimer, forms a heterotetramer with a Cas1 homodimer.</text>
</comment>
<dbReference type="PIRSF" id="PIRSF032582">
    <property type="entry name" value="Cas2"/>
    <property type="match status" value="1"/>
</dbReference>
<dbReference type="PANTHER" id="PTHR34405">
    <property type="entry name" value="CRISPR-ASSOCIATED ENDORIBONUCLEASE CAS2"/>
    <property type="match status" value="1"/>
</dbReference>
<dbReference type="GO" id="GO:0043571">
    <property type="term" value="P:maintenance of CRISPR repeat elements"/>
    <property type="evidence" value="ECO:0007669"/>
    <property type="project" value="UniProtKB-UniRule"/>
</dbReference>
<sequence>MFIVVSYDISDDKKRKKVAELLKDYGIRVQYSVFECNIDQKYLKQMINEILPYIDEKQDSLRIYYICEGCRERVETYGCKILLDEEGYIVV</sequence>
<dbReference type="NCBIfam" id="TIGR01573">
    <property type="entry name" value="cas2"/>
    <property type="match status" value="1"/>
</dbReference>
<evidence type="ECO:0000256" key="2">
    <source>
        <dbReference type="ARBA" id="ARBA00009959"/>
    </source>
</evidence>
<organism evidence="11 12">
    <name type="scientific">Thermodesulfovibrio yellowstonii</name>
    <dbReference type="NCBI Taxonomy" id="28262"/>
    <lineage>
        <taxon>Bacteria</taxon>
        <taxon>Pseudomonadati</taxon>
        <taxon>Nitrospirota</taxon>
        <taxon>Thermodesulfovibrionia</taxon>
        <taxon>Thermodesulfovibrionales</taxon>
        <taxon>Thermodesulfovibrionaceae</taxon>
        <taxon>Thermodesulfovibrio</taxon>
    </lineage>
</organism>
<accession>A0A9W6LIW8</accession>
<dbReference type="InterPro" id="IPR021127">
    <property type="entry name" value="CRISPR_associated_Cas2"/>
</dbReference>
<keyword evidence="3 9" id="KW-0540">Nuclease</keyword>
<dbReference type="GO" id="GO:0046872">
    <property type="term" value="F:metal ion binding"/>
    <property type="evidence" value="ECO:0007669"/>
    <property type="project" value="UniProtKB-UniRule"/>
</dbReference>
<evidence type="ECO:0000313" key="11">
    <source>
        <dbReference type="EMBL" id="GLI52591.1"/>
    </source>
</evidence>
<keyword evidence="4 9" id="KW-0479">Metal-binding</keyword>
<protein>
    <recommendedName>
        <fullName evidence="9">CRISPR-associated endoribonuclease Cas2</fullName>
        <ecNumber evidence="9">3.1.-.-</ecNumber>
    </recommendedName>
</protein>
<dbReference type="EC" id="3.1.-.-" evidence="9"/>
<evidence type="ECO:0000256" key="4">
    <source>
        <dbReference type="ARBA" id="ARBA00022723"/>
    </source>
</evidence>